<protein>
    <submittedName>
        <fullName evidence="1">Uncharacterized protein</fullName>
    </submittedName>
</protein>
<dbReference type="AlphaFoldDB" id="A0A1A9UMR7"/>
<dbReference type="Proteomes" id="UP000078200">
    <property type="component" value="Unassembled WGS sequence"/>
</dbReference>
<sequence>MVLLDIKFVLAVYFACHGGLNYKIINSDCCAPFKKVNNGLYKVYIGKTFFSPVNMPANVPYIIPYLRLLAALDYPEAPHSISIKTARVGSASSVRNGMGESEG</sequence>
<evidence type="ECO:0000313" key="2">
    <source>
        <dbReference type="Proteomes" id="UP000078200"/>
    </source>
</evidence>
<dbReference type="VEuPathDB" id="VectorBase:GAUT009656"/>
<accession>A0A1A9UMR7</accession>
<proteinExistence type="predicted"/>
<dbReference type="EnsemblMetazoa" id="GAUT009656-RA">
    <property type="protein sequence ID" value="GAUT009656-PA"/>
    <property type="gene ID" value="GAUT009656"/>
</dbReference>
<keyword evidence="2" id="KW-1185">Reference proteome</keyword>
<organism evidence="1 2">
    <name type="scientific">Glossina austeni</name>
    <name type="common">Savannah tsetse fly</name>
    <dbReference type="NCBI Taxonomy" id="7395"/>
    <lineage>
        <taxon>Eukaryota</taxon>
        <taxon>Metazoa</taxon>
        <taxon>Ecdysozoa</taxon>
        <taxon>Arthropoda</taxon>
        <taxon>Hexapoda</taxon>
        <taxon>Insecta</taxon>
        <taxon>Pterygota</taxon>
        <taxon>Neoptera</taxon>
        <taxon>Endopterygota</taxon>
        <taxon>Diptera</taxon>
        <taxon>Brachycera</taxon>
        <taxon>Muscomorpha</taxon>
        <taxon>Hippoboscoidea</taxon>
        <taxon>Glossinidae</taxon>
        <taxon>Glossina</taxon>
    </lineage>
</organism>
<evidence type="ECO:0000313" key="1">
    <source>
        <dbReference type="EnsemblMetazoa" id="GAUT009656-PA"/>
    </source>
</evidence>
<reference evidence="1" key="1">
    <citation type="submission" date="2020-05" db="UniProtKB">
        <authorList>
            <consortium name="EnsemblMetazoa"/>
        </authorList>
    </citation>
    <scope>IDENTIFICATION</scope>
    <source>
        <strain evidence="1">TTRI</strain>
    </source>
</reference>
<name>A0A1A9UMR7_GLOAU</name>